<feature type="region of interest" description="Disordered" evidence="1">
    <location>
        <begin position="69"/>
        <end position="111"/>
    </location>
</feature>
<organism evidence="2 3">
    <name type="scientific">Mycolicibacterium doricum</name>
    <dbReference type="NCBI Taxonomy" id="126673"/>
    <lineage>
        <taxon>Bacteria</taxon>
        <taxon>Bacillati</taxon>
        <taxon>Actinomycetota</taxon>
        <taxon>Actinomycetes</taxon>
        <taxon>Mycobacteriales</taxon>
        <taxon>Mycobacteriaceae</taxon>
        <taxon>Mycolicibacterium</taxon>
    </lineage>
</organism>
<reference evidence="2 3" key="1">
    <citation type="journal article" date="2019" name="Emerg. Microbes Infect.">
        <title>Comprehensive subspecies identification of 175 nontuberculous mycobacteria species based on 7547 genomic profiles.</title>
        <authorList>
            <person name="Matsumoto Y."/>
            <person name="Kinjo T."/>
            <person name="Motooka D."/>
            <person name="Nabeya D."/>
            <person name="Jung N."/>
            <person name="Uechi K."/>
            <person name="Horii T."/>
            <person name="Iida T."/>
            <person name="Fujita J."/>
            <person name="Nakamura S."/>
        </authorList>
    </citation>
    <scope>NUCLEOTIDE SEQUENCE [LARGE SCALE GENOMIC DNA]</scope>
    <source>
        <strain evidence="2 3">JCM 12405</strain>
    </source>
</reference>
<dbReference type="KEGG" id="mdr:MDOR_20010"/>
<sequence length="111" mass="11390">MATLGGGGTGDVVVVLVVVVWPAVVEDVGDVDDAKVPSCAGVSAPQPTSATAAAATVSAVAGRRPILPWNRANDTTMSGADATRCQRLPKASESPERRRHQRPSVLSGSYH</sequence>
<accession>A0A7I7VT72</accession>
<dbReference type="EMBL" id="AP022605">
    <property type="protein sequence ID" value="BBZ07832.1"/>
    <property type="molecule type" value="Genomic_DNA"/>
</dbReference>
<evidence type="ECO:0000313" key="3">
    <source>
        <dbReference type="Proteomes" id="UP000467201"/>
    </source>
</evidence>
<evidence type="ECO:0000256" key="1">
    <source>
        <dbReference type="SAM" id="MobiDB-lite"/>
    </source>
</evidence>
<gene>
    <name evidence="2" type="ORF">MDOR_20010</name>
</gene>
<protein>
    <submittedName>
        <fullName evidence="2">Uncharacterized protein</fullName>
    </submittedName>
</protein>
<evidence type="ECO:0000313" key="2">
    <source>
        <dbReference type="EMBL" id="BBZ07832.1"/>
    </source>
</evidence>
<dbReference type="Proteomes" id="UP000467201">
    <property type="component" value="Chromosome"/>
</dbReference>
<name>A0A7I7VT72_9MYCO</name>
<proteinExistence type="predicted"/>
<dbReference type="AlphaFoldDB" id="A0A7I7VT72"/>